<evidence type="ECO:0000256" key="1">
    <source>
        <dbReference type="SAM" id="MobiDB-lite"/>
    </source>
</evidence>
<feature type="compositionally biased region" description="Acidic residues" evidence="1">
    <location>
        <begin position="113"/>
        <end position="130"/>
    </location>
</feature>
<dbReference type="SUPFAM" id="SSF57884">
    <property type="entry name" value="Ada DNA repair protein, N-terminal domain (N-Ada 10)"/>
    <property type="match status" value="1"/>
</dbReference>
<keyword evidence="2" id="KW-0812">Transmembrane</keyword>
<evidence type="ECO:0000313" key="3">
    <source>
        <dbReference type="EMBL" id="MBB1094776.1"/>
    </source>
</evidence>
<protein>
    <recommendedName>
        <fullName evidence="5">DNA-entry nuclease</fullName>
    </recommendedName>
</protein>
<dbReference type="Proteomes" id="UP000534578">
    <property type="component" value="Unassembled WGS sequence"/>
</dbReference>
<feature type="transmembrane region" description="Helical" evidence="2">
    <location>
        <begin position="12"/>
        <end position="43"/>
    </location>
</feature>
<dbReference type="RefSeq" id="WP_182577822.1">
    <property type="nucleotide sequence ID" value="NZ_JACIVE010000016.1"/>
</dbReference>
<gene>
    <name evidence="3" type="ORF">H5R92_00885</name>
</gene>
<evidence type="ECO:0000256" key="2">
    <source>
        <dbReference type="SAM" id="Phobius"/>
    </source>
</evidence>
<feature type="compositionally biased region" description="Low complexity" evidence="1">
    <location>
        <begin position="131"/>
        <end position="152"/>
    </location>
</feature>
<organism evidence="3 4">
    <name type="scientific">Limosilactobacillus agrestis</name>
    <dbReference type="NCBI Taxonomy" id="2759748"/>
    <lineage>
        <taxon>Bacteria</taxon>
        <taxon>Bacillati</taxon>
        <taxon>Bacillota</taxon>
        <taxon>Bacilli</taxon>
        <taxon>Lactobacillales</taxon>
        <taxon>Lactobacillaceae</taxon>
        <taxon>Limosilactobacillus</taxon>
    </lineage>
</organism>
<keyword evidence="2" id="KW-0472">Membrane</keyword>
<feature type="compositionally biased region" description="Basic and acidic residues" evidence="1">
    <location>
        <begin position="100"/>
        <end position="112"/>
    </location>
</feature>
<dbReference type="InterPro" id="IPR035451">
    <property type="entry name" value="Ada-like_dom_sf"/>
</dbReference>
<dbReference type="EMBL" id="JACIVE010000016">
    <property type="protein sequence ID" value="MBB1094776.1"/>
    <property type="molecule type" value="Genomic_DNA"/>
</dbReference>
<feature type="transmembrane region" description="Helical" evidence="2">
    <location>
        <begin position="55"/>
        <end position="77"/>
    </location>
</feature>
<comment type="caution">
    <text evidence="3">The sequence shown here is derived from an EMBL/GenBank/DDBJ whole genome shotgun (WGS) entry which is preliminary data.</text>
</comment>
<dbReference type="Gene3D" id="3.40.10.10">
    <property type="entry name" value="DNA Methylphosphotriester Repair Domain"/>
    <property type="match status" value="1"/>
</dbReference>
<feature type="region of interest" description="Disordered" evidence="1">
    <location>
        <begin position="85"/>
        <end position="178"/>
    </location>
</feature>
<feature type="compositionally biased region" description="Low complexity" evidence="1">
    <location>
        <begin position="89"/>
        <end position="99"/>
    </location>
</feature>
<keyword evidence="2" id="KW-1133">Transmembrane helix</keyword>
<evidence type="ECO:0000313" key="4">
    <source>
        <dbReference type="Proteomes" id="UP000534578"/>
    </source>
</evidence>
<evidence type="ECO:0008006" key="5">
    <source>
        <dbReference type="Google" id="ProtNLM"/>
    </source>
</evidence>
<feature type="compositionally biased region" description="Polar residues" evidence="1">
    <location>
        <begin position="167"/>
        <end position="178"/>
    </location>
</feature>
<accession>A0A7W3UG25</accession>
<reference evidence="3 4" key="1">
    <citation type="submission" date="2020-07" db="EMBL/GenBank/DDBJ databases">
        <title>Description of Limosilactobacillus balticus sp. nov., Limosilactobacillus agrestis sp. nov., Limosilactobacillus albertensis sp. nov., Limosilactobacillus rudii sp. nov., Limosilactobacillus fastidiosus sp. nov., five novel Limosilactobacillus species isolated from the vertebrate gastrointestinal tract, and proposal of 6 subspecies of Limosilactobacillus reuteri adapted to the gastrointestinal tract of specific vertebrate hosts.</title>
        <authorList>
            <person name="Li F."/>
            <person name="Cheng C."/>
            <person name="Zheng J."/>
            <person name="Quevedo R.M."/>
            <person name="Li J."/>
            <person name="Roos S."/>
            <person name="Gaenzle M.G."/>
            <person name="Walter J."/>
        </authorList>
    </citation>
    <scope>NUCLEOTIDE SEQUENCE [LARGE SCALE GENOMIC DNA]</scope>
    <source>
        <strain evidence="3 4">BG-MG3-A</strain>
    </source>
</reference>
<name>A0A7W3UG25_9LACO</name>
<dbReference type="AlphaFoldDB" id="A0A7W3UG25"/>
<sequence>MKSKGTGTAICVGIALFVIIWLFKILMFLGIIASVVAIIYFGVKVYQENDNRKHLLLTRLLPSLIALIVFSGLYGAINNTTKEVSHSASSSKISSSSSSKKGDDDSGKSKDESTDDESDSDSSDNYDDSSTESNDNYDTNSEDSSTTTSNDNNDTDIDTTKGDMETDQQGTIVGNSRTMVYHTPDQQGYRMNSANAVYFNTEAEAQAAGYRKSAR</sequence>
<proteinExistence type="predicted"/>